<dbReference type="Pfam" id="PF00702">
    <property type="entry name" value="Hydrolase"/>
    <property type="match status" value="1"/>
</dbReference>
<comment type="caution">
    <text evidence="12">The sequence shown here is derived from an EMBL/GenBank/DDBJ whole genome shotgun (WGS) entry which is preliminary data.</text>
</comment>
<dbReference type="GO" id="GO:0005507">
    <property type="term" value="F:copper ion binding"/>
    <property type="evidence" value="ECO:0007669"/>
    <property type="project" value="TreeGrafter"/>
</dbReference>
<evidence type="ECO:0000256" key="2">
    <source>
        <dbReference type="ARBA" id="ARBA00006024"/>
    </source>
</evidence>
<feature type="transmembrane region" description="Helical" evidence="10">
    <location>
        <begin position="872"/>
        <end position="894"/>
    </location>
</feature>
<dbReference type="InterPro" id="IPR036163">
    <property type="entry name" value="HMA_dom_sf"/>
</dbReference>
<dbReference type="AlphaFoldDB" id="A0A8T2U3D8"/>
<evidence type="ECO:0000256" key="9">
    <source>
        <dbReference type="ARBA" id="ARBA00023136"/>
    </source>
</evidence>
<dbReference type="GO" id="GO:0016887">
    <property type="term" value="F:ATP hydrolysis activity"/>
    <property type="evidence" value="ECO:0007669"/>
    <property type="project" value="InterPro"/>
</dbReference>
<keyword evidence="3 10" id="KW-0812">Transmembrane</keyword>
<dbReference type="Pfam" id="PF00403">
    <property type="entry name" value="HMA"/>
    <property type="match status" value="1"/>
</dbReference>
<organism evidence="12 13">
    <name type="scientific">Ceratopteris richardii</name>
    <name type="common">Triangle waterfern</name>
    <dbReference type="NCBI Taxonomy" id="49495"/>
    <lineage>
        <taxon>Eukaryota</taxon>
        <taxon>Viridiplantae</taxon>
        <taxon>Streptophyta</taxon>
        <taxon>Embryophyta</taxon>
        <taxon>Tracheophyta</taxon>
        <taxon>Polypodiopsida</taxon>
        <taxon>Polypodiidae</taxon>
        <taxon>Polypodiales</taxon>
        <taxon>Pteridineae</taxon>
        <taxon>Pteridaceae</taxon>
        <taxon>Parkerioideae</taxon>
        <taxon>Ceratopteris</taxon>
    </lineage>
</organism>
<evidence type="ECO:0000256" key="6">
    <source>
        <dbReference type="ARBA" id="ARBA00022840"/>
    </source>
</evidence>
<evidence type="ECO:0000313" key="12">
    <source>
        <dbReference type="EMBL" id="KAH7428064.1"/>
    </source>
</evidence>
<reference evidence="12" key="1">
    <citation type="submission" date="2021-08" db="EMBL/GenBank/DDBJ databases">
        <title>WGS assembly of Ceratopteris richardii.</title>
        <authorList>
            <person name="Marchant D.B."/>
            <person name="Chen G."/>
            <person name="Jenkins J."/>
            <person name="Shu S."/>
            <person name="Leebens-Mack J."/>
            <person name="Grimwood J."/>
            <person name="Schmutz J."/>
            <person name="Soltis P."/>
            <person name="Soltis D."/>
            <person name="Chen Z.-H."/>
        </authorList>
    </citation>
    <scope>NUCLEOTIDE SEQUENCE</scope>
    <source>
        <strain evidence="12">Whitten #5841</strain>
        <tissue evidence="12">Leaf</tissue>
    </source>
</reference>
<dbReference type="InterPro" id="IPR023298">
    <property type="entry name" value="ATPase_P-typ_TM_dom_sf"/>
</dbReference>
<feature type="transmembrane region" description="Helical" evidence="10">
    <location>
        <begin position="186"/>
        <end position="208"/>
    </location>
</feature>
<dbReference type="NCBIfam" id="TIGR01494">
    <property type="entry name" value="ATPase_P-type"/>
    <property type="match status" value="2"/>
</dbReference>
<feature type="transmembrane region" description="Helical" evidence="10">
    <location>
        <begin position="461"/>
        <end position="479"/>
    </location>
</feature>
<evidence type="ECO:0000256" key="5">
    <source>
        <dbReference type="ARBA" id="ARBA00022741"/>
    </source>
</evidence>
<feature type="transmembrane region" description="Helical" evidence="10">
    <location>
        <begin position="286"/>
        <end position="304"/>
    </location>
</feature>
<protein>
    <recommendedName>
        <fullName evidence="11">HMA domain-containing protein</fullName>
    </recommendedName>
</protein>
<dbReference type="FunFam" id="2.70.150.10:FF:000002">
    <property type="entry name" value="Copper-transporting ATPase 1, putative"/>
    <property type="match status" value="1"/>
</dbReference>
<dbReference type="InterPro" id="IPR006121">
    <property type="entry name" value="HMA_dom"/>
</dbReference>
<dbReference type="Proteomes" id="UP000825935">
    <property type="component" value="Chromosome 10"/>
</dbReference>
<name>A0A8T2U3D8_CERRI</name>
<evidence type="ECO:0000259" key="11">
    <source>
        <dbReference type="PROSITE" id="PS50846"/>
    </source>
</evidence>
<dbReference type="OMA" id="HDMDNMH"/>
<proteinExistence type="inferred from homology"/>
<dbReference type="InterPro" id="IPR008250">
    <property type="entry name" value="ATPase_P-typ_transduc_dom_A_sf"/>
</dbReference>
<dbReference type="FunFam" id="3.40.1110.10:FF:000046">
    <property type="entry name" value="Copper-transporting ATPase PAA2, chloroplastic"/>
    <property type="match status" value="1"/>
</dbReference>
<keyword evidence="7" id="KW-1278">Translocase</keyword>
<dbReference type="PROSITE" id="PS00154">
    <property type="entry name" value="ATPASE_E1_E2"/>
    <property type="match status" value="1"/>
</dbReference>
<dbReference type="InterPro" id="IPR023299">
    <property type="entry name" value="ATPase_P-typ_cyto_dom_N"/>
</dbReference>
<dbReference type="GO" id="GO:0055070">
    <property type="term" value="P:copper ion homeostasis"/>
    <property type="evidence" value="ECO:0007669"/>
    <property type="project" value="TreeGrafter"/>
</dbReference>
<dbReference type="GO" id="GO:0005524">
    <property type="term" value="F:ATP binding"/>
    <property type="evidence" value="ECO:0007669"/>
    <property type="project" value="UniProtKB-UniRule"/>
</dbReference>
<keyword evidence="6 10" id="KW-0067">ATP-binding</keyword>
<dbReference type="InterPro" id="IPR018303">
    <property type="entry name" value="ATPase_P-typ_P_site"/>
</dbReference>
<dbReference type="InterPro" id="IPR001757">
    <property type="entry name" value="P_typ_ATPase"/>
</dbReference>
<evidence type="ECO:0000256" key="3">
    <source>
        <dbReference type="ARBA" id="ARBA00022692"/>
    </source>
</evidence>
<evidence type="ECO:0000256" key="4">
    <source>
        <dbReference type="ARBA" id="ARBA00022723"/>
    </source>
</evidence>
<accession>A0A8T2U3D8</accession>
<evidence type="ECO:0000256" key="8">
    <source>
        <dbReference type="ARBA" id="ARBA00022989"/>
    </source>
</evidence>
<dbReference type="Pfam" id="PF00122">
    <property type="entry name" value="E1-E2_ATPase"/>
    <property type="match status" value="1"/>
</dbReference>
<keyword evidence="8 10" id="KW-1133">Transmembrane helix</keyword>
<dbReference type="Gene3D" id="2.70.150.10">
    <property type="entry name" value="Calcium-transporting ATPase, cytoplasmic transduction domain A"/>
    <property type="match status" value="1"/>
</dbReference>
<feature type="transmembrane region" description="Helical" evidence="10">
    <location>
        <begin position="846"/>
        <end position="866"/>
    </location>
</feature>
<dbReference type="Gene3D" id="3.30.70.100">
    <property type="match status" value="1"/>
</dbReference>
<dbReference type="CDD" id="cd00371">
    <property type="entry name" value="HMA"/>
    <property type="match status" value="1"/>
</dbReference>
<dbReference type="InterPro" id="IPR044492">
    <property type="entry name" value="P_typ_ATPase_HD_dom"/>
</dbReference>
<dbReference type="GO" id="GO:0016020">
    <property type="term" value="C:membrane"/>
    <property type="evidence" value="ECO:0007669"/>
    <property type="project" value="UniProtKB-SubCell"/>
</dbReference>
<dbReference type="PRINTS" id="PR00119">
    <property type="entry name" value="CATATPASE"/>
</dbReference>
<dbReference type="InterPro" id="IPR059000">
    <property type="entry name" value="ATPase_P-type_domA"/>
</dbReference>
<evidence type="ECO:0000313" key="13">
    <source>
        <dbReference type="Proteomes" id="UP000825935"/>
    </source>
</evidence>
<dbReference type="NCBIfam" id="TIGR01525">
    <property type="entry name" value="ATPase-IB_hvy"/>
    <property type="match status" value="1"/>
</dbReference>
<keyword evidence="4 10" id="KW-0479">Metal-binding</keyword>
<dbReference type="PROSITE" id="PS50846">
    <property type="entry name" value="HMA_2"/>
    <property type="match status" value="1"/>
</dbReference>
<feature type="transmembrane region" description="Helical" evidence="10">
    <location>
        <begin position="220"/>
        <end position="239"/>
    </location>
</feature>
<sequence>MASLKAPGNIQGSLAVGGPCCPQLQWQPLSSVKQKSASAFLKNVIATPFSRSTCTGRRLGIVRAVQAQPLPANLQENGNPQTDSVSVVLDVEGMMCGGCASRVRNVLKAQPNVEAVAVNMITETAVVRASLAAGLDEFTFAENLSAHLTDCGFPSRQRRALQGSRTQSKIADLAKKREDALIKSNARVALAWTLVALCCGPHATHWLHSLGFHVLHHGSLLGFLHAPVLKCALAVTTLLGPARDLLVDGYNSFWKRSPNMNTLVGFGATATFAISAASLVNPNLHWDASFFDEPVMLLAFVLLGRSLEERARMQASSDMHDLLSLVPSESRLVFDEADDELGQNDKLYGGGTMSVNVPTDHVRPGDCVLVLPGETIPVDGTVVAGRSAVDESMLTGEPMPIPKTMGATVSAGTVNWEGPIKVKASATGADCVVSGIVQMVEEAQAREAPVQRLADAIAGPFAYTIMAASAATFLFWNYLGEHLFPGLFVNEISLSDGSTLLSSLKLGIDVLVVACPCALGLATPTAVLVGTSMGAKRGLLLRGGDVLERLAGVDKIIFDKTGTLTIGKPTVSAVVTTGRYDELCVLMLAAAVEQHTSHPIAMAVTKAAEALNIKLPTTTGHLTEPGHGALAEVNGKLVAVGLLEWVNGCCQNKTSDDIAVPNSPVSLEDLQSDLENKLSQKMGTMSISKSKTTVFVGMEGTGIIGAIAVTDTLRDDAKQTVSRLQDMNIEAIVLSGDREEAVASIANSMGIHEFHAGFKPKEKADFIKALQKQGHLVAMVGDGVNDAPALAAADVGMALKMQKRENAASDAASCILLGNSLSQVVEAVNLSQATILKVKQNLGWALAYNAVAIPVAAGALLPNFGFTMSPSVAGAMMALSSIIVVSNSLSLRLVKLSRPSN</sequence>
<dbReference type="OrthoDB" id="432719at2759"/>
<comment type="subcellular location">
    <subcellularLocation>
        <location evidence="1">Membrane</location>
        <topology evidence="1">Multi-pass membrane protein</topology>
    </subcellularLocation>
</comment>
<evidence type="ECO:0000256" key="10">
    <source>
        <dbReference type="RuleBase" id="RU362081"/>
    </source>
</evidence>
<feature type="transmembrane region" description="Helical" evidence="10">
    <location>
        <begin position="260"/>
        <end position="280"/>
    </location>
</feature>
<dbReference type="InterPro" id="IPR023214">
    <property type="entry name" value="HAD_sf"/>
</dbReference>
<dbReference type="PANTHER" id="PTHR43520:SF19">
    <property type="entry name" value="COPPER-TRANSPORTING ATPASE PAA2, CHLOROPLASTIC"/>
    <property type="match status" value="1"/>
</dbReference>
<dbReference type="SUPFAM" id="SSF81653">
    <property type="entry name" value="Calcium ATPase, transduction domain A"/>
    <property type="match status" value="1"/>
</dbReference>
<dbReference type="Gene3D" id="3.40.1110.10">
    <property type="entry name" value="Calcium-transporting ATPase, cytoplasmic domain N"/>
    <property type="match status" value="1"/>
</dbReference>
<dbReference type="SFLD" id="SFLDS00003">
    <property type="entry name" value="Haloacid_Dehalogenase"/>
    <property type="match status" value="1"/>
</dbReference>
<dbReference type="SUPFAM" id="SSF81665">
    <property type="entry name" value="Calcium ATPase, transmembrane domain M"/>
    <property type="match status" value="1"/>
</dbReference>
<dbReference type="SUPFAM" id="SSF56784">
    <property type="entry name" value="HAD-like"/>
    <property type="match status" value="1"/>
</dbReference>
<keyword evidence="9 10" id="KW-0472">Membrane</keyword>
<dbReference type="InterPro" id="IPR027256">
    <property type="entry name" value="P-typ_ATPase_IB"/>
</dbReference>
<dbReference type="SFLD" id="SFLDF00027">
    <property type="entry name" value="p-type_atpase"/>
    <property type="match status" value="1"/>
</dbReference>
<evidence type="ECO:0000256" key="1">
    <source>
        <dbReference type="ARBA" id="ARBA00004141"/>
    </source>
</evidence>
<dbReference type="EMBL" id="CM035415">
    <property type="protein sequence ID" value="KAH7428064.1"/>
    <property type="molecule type" value="Genomic_DNA"/>
</dbReference>
<dbReference type="SUPFAM" id="SSF55008">
    <property type="entry name" value="HMA, heavy metal-associated domain"/>
    <property type="match status" value="1"/>
</dbReference>
<dbReference type="GO" id="GO:0043682">
    <property type="term" value="F:P-type divalent copper transporter activity"/>
    <property type="evidence" value="ECO:0007669"/>
    <property type="project" value="TreeGrafter"/>
</dbReference>
<keyword evidence="13" id="KW-1185">Reference proteome</keyword>
<dbReference type="PANTHER" id="PTHR43520">
    <property type="entry name" value="ATP7, ISOFORM B"/>
    <property type="match status" value="1"/>
</dbReference>
<dbReference type="Gene3D" id="3.40.50.1000">
    <property type="entry name" value="HAD superfamily/HAD-like"/>
    <property type="match status" value="1"/>
</dbReference>
<evidence type="ECO:0000256" key="7">
    <source>
        <dbReference type="ARBA" id="ARBA00022967"/>
    </source>
</evidence>
<keyword evidence="5 10" id="KW-0547">Nucleotide-binding</keyword>
<comment type="similarity">
    <text evidence="2 10">Belongs to the cation transport ATPase (P-type) (TC 3.A.3) family. Type IB subfamily.</text>
</comment>
<gene>
    <name evidence="12" type="ORF">KP509_10G074000</name>
</gene>
<feature type="domain" description="HMA" evidence="11">
    <location>
        <begin position="85"/>
        <end position="156"/>
    </location>
</feature>
<dbReference type="InterPro" id="IPR036412">
    <property type="entry name" value="HAD-like_sf"/>
</dbReference>
<feature type="transmembrane region" description="Helical" evidence="10">
    <location>
        <begin position="510"/>
        <end position="530"/>
    </location>
</feature>
<dbReference type="SFLD" id="SFLDG00002">
    <property type="entry name" value="C1.7:_P-type_atpase_like"/>
    <property type="match status" value="1"/>
</dbReference>
<dbReference type="SUPFAM" id="SSF81660">
    <property type="entry name" value="Metal cation-transporting ATPase, ATP-binding domain N"/>
    <property type="match status" value="1"/>
</dbReference>